<feature type="region of interest" description="Disordered" evidence="1">
    <location>
        <begin position="1"/>
        <end position="53"/>
    </location>
</feature>
<gene>
    <name evidence="2" type="ORF">BN1708_008213</name>
    <name evidence="3" type="ORF">BN1723_008027</name>
    <name evidence="4" type="ORF">HYQ45_006642</name>
</gene>
<keyword evidence="5" id="KW-1185">Reference proteome</keyword>
<evidence type="ECO:0000313" key="2">
    <source>
        <dbReference type="EMBL" id="CRK40425.1"/>
    </source>
</evidence>
<protein>
    <submittedName>
        <fullName evidence="3">Uncharacterized protein</fullName>
    </submittedName>
</protein>
<organism evidence="3 6">
    <name type="scientific">Verticillium longisporum</name>
    <name type="common">Verticillium dahliae var. longisporum</name>
    <dbReference type="NCBI Taxonomy" id="100787"/>
    <lineage>
        <taxon>Eukaryota</taxon>
        <taxon>Fungi</taxon>
        <taxon>Dikarya</taxon>
        <taxon>Ascomycota</taxon>
        <taxon>Pezizomycotina</taxon>
        <taxon>Sordariomycetes</taxon>
        <taxon>Hypocreomycetidae</taxon>
        <taxon>Glomerellales</taxon>
        <taxon>Plectosphaerellaceae</taxon>
        <taxon>Verticillium</taxon>
    </lineage>
</organism>
<dbReference type="Proteomes" id="UP000045706">
    <property type="component" value="Unassembled WGS sequence"/>
</dbReference>
<evidence type="ECO:0000313" key="4">
    <source>
        <dbReference type="EMBL" id="KAG7135562.1"/>
    </source>
</evidence>
<dbReference type="EMBL" id="CVQH01026305">
    <property type="protein sequence ID" value="CRK40425.1"/>
    <property type="molecule type" value="Genomic_DNA"/>
</dbReference>
<evidence type="ECO:0000256" key="1">
    <source>
        <dbReference type="SAM" id="MobiDB-lite"/>
    </source>
</evidence>
<feature type="compositionally biased region" description="Low complexity" evidence="1">
    <location>
        <begin position="28"/>
        <end position="44"/>
    </location>
</feature>
<evidence type="ECO:0000313" key="6">
    <source>
        <dbReference type="Proteomes" id="UP000045706"/>
    </source>
</evidence>
<dbReference type="EMBL" id="JAEMWZ010000119">
    <property type="protein sequence ID" value="KAG7135562.1"/>
    <property type="molecule type" value="Genomic_DNA"/>
</dbReference>
<dbReference type="EMBL" id="CVQI01037495">
    <property type="protein sequence ID" value="CRK48430.1"/>
    <property type="molecule type" value="Genomic_DNA"/>
</dbReference>
<proteinExistence type="predicted"/>
<sequence>MSNWASDNDSFNAGGAGPDDQSNSGSESVQQAAPAAQVSPTQTQGSQHTETSRDVLADQDAALQAAIDFEINRAIATSYRPPSPDSVGDSQPQTFPRIQSYRELISPRPTNIIGAPLGRDLSALEAADALVQQWERIYQENLLQHGGEAVQDIAEQVLQARRDRDAIESIEDREYVERSLSETEVFRNRVIAERIEVLQNALRLSECEGEIVNIRAAIRCCRDGSIQPSDYFALIYAGNLVDFAPSYESFTHNRAERLDRYAAEHGTGWLWFEPPLRSNSSLAGAGGINALKGTWAMETDNAFGMGEYSITMGFKRINDINYRKAKEAEDIKTKFKGSWEDDILAAVLSAKSKPKTKRTFQAHKKRKEMLGRVKKPPLKMFDLKPPAPAEERSTTQSKAVRLYYRMLLDTGATLPMLYKEDFAALGIKPGRYAASSTMRIVTANGSRQTSVYELHVSVCDTRTCQSLVDENAPVWPQAHPSLGGILPVAQIIGASGDQVPPSNGMSMDDRVISITEKAEGRSSLRLSGILPLKTCYMQSTPGLGAVWLGEDRRDVLGAQRMPGQMRWEAGSTEVFDPGHPRMDWHQLEQDNGGNPTLVRIAHEVMDEKGARVVRLTDVEQDGWHGRSRTVIVDRDGSIRPAVEMEPRQQ</sequence>
<evidence type="ECO:0000313" key="5">
    <source>
        <dbReference type="Proteomes" id="UP000044602"/>
    </source>
</evidence>
<dbReference type="AlphaFoldDB" id="A0A0G4NPN8"/>
<reference evidence="5 6" key="1">
    <citation type="submission" date="2015-05" db="EMBL/GenBank/DDBJ databases">
        <authorList>
            <person name="Fogelqvist Johan"/>
        </authorList>
    </citation>
    <scope>NUCLEOTIDE SEQUENCE [LARGE SCALE GENOMIC DNA]</scope>
    <source>
        <strain evidence="2">VL1</strain>
        <strain evidence="3">VL2</strain>
    </source>
</reference>
<accession>A0A0G4NPN8</accession>
<dbReference type="OrthoDB" id="5376010at2759"/>
<dbReference type="Proteomes" id="UP000044602">
    <property type="component" value="Unassembled WGS sequence"/>
</dbReference>
<dbReference type="Proteomes" id="UP000689129">
    <property type="component" value="Unassembled WGS sequence"/>
</dbReference>
<dbReference type="STRING" id="100787.A0A0G4NPN8"/>
<evidence type="ECO:0000313" key="3">
    <source>
        <dbReference type="EMBL" id="CRK48430.1"/>
    </source>
</evidence>
<feature type="compositionally biased region" description="Polar residues" evidence="1">
    <location>
        <begin position="1"/>
        <end position="11"/>
    </location>
</feature>
<reference evidence="4" key="2">
    <citation type="journal article" date="2021" name="Mol. Plant Pathol.">
        <title>A 20-kb lineage-specific genomic region tames virulence in pathogenic amphidiploid Verticillium longisporum.</title>
        <authorList>
            <person name="Harting R."/>
            <person name="Starke J."/>
            <person name="Kusch H."/>
            <person name="Poggeler S."/>
            <person name="Maurus I."/>
            <person name="Schluter R."/>
            <person name="Landesfeind M."/>
            <person name="Bulla I."/>
            <person name="Nowrousian M."/>
            <person name="de Jonge R."/>
            <person name="Stahlhut G."/>
            <person name="Hoff K.J."/>
            <person name="Asshauer K.P."/>
            <person name="Thurmer A."/>
            <person name="Stanke M."/>
            <person name="Daniel R."/>
            <person name="Morgenstern B."/>
            <person name="Thomma B.P.H.J."/>
            <person name="Kronstad J.W."/>
            <person name="Braus-Stromeyer S.A."/>
            <person name="Braus G.H."/>
        </authorList>
    </citation>
    <scope>NUCLEOTIDE SEQUENCE</scope>
    <source>
        <strain evidence="4">Vl32</strain>
    </source>
</reference>
<name>A0A0G4NPN8_VERLO</name>